<dbReference type="EMBL" id="LR700641">
    <property type="protein sequence ID" value="VVM12962.1"/>
    <property type="molecule type" value="Genomic_DNA"/>
</dbReference>
<sequence>MKWSEVLSVVSSVASITGMSLFSASLLFEGMSFRQIAWVASITMIVVLVTLGCVVGVVQGALWVGRTYCFGALSFVYWCFAGAVIIVITGMMVMSASYMIEDAASFIVP</sequence>
<dbReference type="RefSeq" id="WP_034105054.1">
    <property type="nucleotide sequence ID" value="NZ_PDJB01000001.1"/>
</dbReference>
<name>A0A5E6MPA4_PSEFL</name>
<dbReference type="KEGG" id="pfx:A7318_12820"/>
<protein>
    <submittedName>
        <fullName evidence="1">Uncharacterized protein</fullName>
    </submittedName>
</protein>
<proteinExistence type="predicted"/>
<dbReference type="AlphaFoldDB" id="A0A5E6MPA4"/>
<accession>A0A5E6MPA4</accession>
<reference evidence="1" key="1">
    <citation type="submission" date="2019-09" db="EMBL/GenBank/DDBJ databases">
        <authorList>
            <person name="Chandra G."/>
            <person name="Truman W A."/>
        </authorList>
    </citation>
    <scope>NUCLEOTIDE SEQUENCE</scope>
    <source>
        <strain evidence="1">PS683</strain>
    </source>
</reference>
<gene>
    <name evidence="1" type="ORF">PS683_01255</name>
</gene>
<evidence type="ECO:0000313" key="1">
    <source>
        <dbReference type="EMBL" id="VVM12962.1"/>
    </source>
</evidence>
<organism evidence="1">
    <name type="scientific">Pseudomonas fluorescens</name>
    <dbReference type="NCBI Taxonomy" id="294"/>
    <lineage>
        <taxon>Bacteria</taxon>
        <taxon>Pseudomonadati</taxon>
        <taxon>Pseudomonadota</taxon>
        <taxon>Gammaproteobacteria</taxon>
        <taxon>Pseudomonadales</taxon>
        <taxon>Pseudomonadaceae</taxon>
        <taxon>Pseudomonas</taxon>
    </lineage>
</organism>